<evidence type="ECO:0000256" key="8">
    <source>
        <dbReference type="SAM" id="Phobius"/>
    </source>
</evidence>
<feature type="transmembrane region" description="Helical" evidence="8">
    <location>
        <begin position="226"/>
        <end position="246"/>
    </location>
</feature>
<evidence type="ECO:0000256" key="6">
    <source>
        <dbReference type="ARBA" id="ARBA00022989"/>
    </source>
</evidence>
<feature type="transmembrane region" description="Helical" evidence="8">
    <location>
        <begin position="36"/>
        <end position="54"/>
    </location>
</feature>
<gene>
    <name evidence="9" type="ORF">SAMN02744037_02409</name>
</gene>
<evidence type="ECO:0000256" key="1">
    <source>
        <dbReference type="ARBA" id="ARBA00004651"/>
    </source>
</evidence>
<dbReference type="STRING" id="1123349.SAMN02744037_02409"/>
<keyword evidence="7 8" id="KW-0472">Membrane</keyword>
<feature type="transmembrane region" description="Helical" evidence="8">
    <location>
        <begin position="289"/>
        <end position="308"/>
    </location>
</feature>
<feature type="transmembrane region" description="Helical" evidence="8">
    <location>
        <begin position="164"/>
        <end position="184"/>
    </location>
</feature>
<keyword evidence="3" id="KW-0813">Transport</keyword>
<dbReference type="PANTHER" id="PTHR36838">
    <property type="entry name" value="AUXIN EFFLUX CARRIER FAMILY PROTEIN"/>
    <property type="match status" value="1"/>
</dbReference>
<evidence type="ECO:0000256" key="3">
    <source>
        <dbReference type="ARBA" id="ARBA00022448"/>
    </source>
</evidence>
<feature type="transmembrane region" description="Helical" evidence="8">
    <location>
        <begin position="6"/>
        <end position="24"/>
    </location>
</feature>
<feature type="transmembrane region" description="Helical" evidence="8">
    <location>
        <begin position="66"/>
        <end position="88"/>
    </location>
</feature>
<feature type="transmembrane region" description="Helical" evidence="8">
    <location>
        <begin position="100"/>
        <end position="122"/>
    </location>
</feature>
<comment type="subcellular location">
    <subcellularLocation>
        <location evidence="1">Cell membrane</location>
        <topology evidence="1">Multi-pass membrane protein</topology>
    </subcellularLocation>
</comment>
<proteinExistence type="inferred from homology"/>
<feature type="transmembrane region" description="Helical" evidence="8">
    <location>
        <begin position="252"/>
        <end position="277"/>
    </location>
</feature>
<evidence type="ECO:0000313" key="10">
    <source>
        <dbReference type="Proteomes" id="UP000242497"/>
    </source>
</evidence>
<dbReference type="GO" id="GO:0055085">
    <property type="term" value="P:transmembrane transport"/>
    <property type="evidence" value="ECO:0007669"/>
    <property type="project" value="InterPro"/>
</dbReference>
<dbReference type="OrthoDB" id="9798064at2"/>
<dbReference type="PANTHER" id="PTHR36838:SF1">
    <property type="entry name" value="SLR1864 PROTEIN"/>
    <property type="match status" value="1"/>
</dbReference>
<accession>A0A1M6SR92</accession>
<keyword evidence="5 8" id="KW-0812">Transmembrane</keyword>
<dbReference type="Pfam" id="PF03547">
    <property type="entry name" value="Mem_trans"/>
    <property type="match status" value="2"/>
</dbReference>
<evidence type="ECO:0000313" key="9">
    <source>
        <dbReference type="EMBL" id="SHK47108.1"/>
    </source>
</evidence>
<dbReference type="GO" id="GO:0005886">
    <property type="term" value="C:plasma membrane"/>
    <property type="evidence" value="ECO:0007669"/>
    <property type="project" value="UniProtKB-SubCell"/>
</dbReference>
<dbReference type="Gene3D" id="1.20.1530.20">
    <property type="match status" value="1"/>
</dbReference>
<dbReference type="InterPro" id="IPR004776">
    <property type="entry name" value="Mem_transp_PIN-like"/>
</dbReference>
<evidence type="ECO:0000256" key="5">
    <source>
        <dbReference type="ARBA" id="ARBA00022692"/>
    </source>
</evidence>
<evidence type="ECO:0000256" key="2">
    <source>
        <dbReference type="ARBA" id="ARBA00010145"/>
    </source>
</evidence>
<comment type="similarity">
    <text evidence="2">Belongs to the auxin efflux carrier (TC 2.A.69) family.</text>
</comment>
<keyword evidence="4" id="KW-1003">Cell membrane</keyword>
<name>A0A1M6SR92_9FIRM</name>
<dbReference type="RefSeq" id="WP_072890324.1">
    <property type="nucleotide sequence ID" value="NZ_FRAE01000075.1"/>
</dbReference>
<keyword evidence="6 8" id="KW-1133">Transmembrane helix</keyword>
<sequence length="310" mass="34359">MNFISTFNQIFMLFTLILLGYISNKKGIISQSLNKELSNVILYITLPALVIKSMQYDFSKDMIGKSIKIVLISVSIYLITIVLSYLVVKSLKLEGKIKDIIQFLLIFPNVGFMGYPVISSIYGDSGVFYTALFNMPFNILVWTIGVIIMSRSSREESSINIKKIFLNPGVSALVVGYTLFLLSIKLPRPIYDLLNMLGSATTPMAMIVVGSILAQSKIQDAFKNKYLLIVSFLRLLFIPFGIYIVLKNVFSVDGLVLGVTCVIPAMPCAANAAIFATRFDNDHILASQGVFITTLFSIITIPILVVMLQA</sequence>
<feature type="transmembrane region" description="Helical" evidence="8">
    <location>
        <begin position="128"/>
        <end position="152"/>
    </location>
</feature>
<dbReference type="AlphaFoldDB" id="A0A1M6SR92"/>
<evidence type="ECO:0000256" key="7">
    <source>
        <dbReference type="ARBA" id="ARBA00023136"/>
    </source>
</evidence>
<dbReference type="Proteomes" id="UP000242497">
    <property type="component" value="Unassembled WGS sequence"/>
</dbReference>
<dbReference type="EMBL" id="FRAE01000075">
    <property type="protein sequence ID" value="SHK47108.1"/>
    <property type="molecule type" value="Genomic_DNA"/>
</dbReference>
<feature type="transmembrane region" description="Helical" evidence="8">
    <location>
        <begin position="196"/>
        <end position="214"/>
    </location>
</feature>
<keyword evidence="10" id="KW-1185">Reference proteome</keyword>
<protein>
    <submittedName>
        <fullName evidence="9">Uncharacterized protein</fullName>
    </submittedName>
</protein>
<evidence type="ECO:0000256" key="4">
    <source>
        <dbReference type="ARBA" id="ARBA00022475"/>
    </source>
</evidence>
<dbReference type="InterPro" id="IPR038770">
    <property type="entry name" value="Na+/solute_symporter_sf"/>
</dbReference>
<reference evidence="10" key="1">
    <citation type="submission" date="2016-11" db="EMBL/GenBank/DDBJ databases">
        <authorList>
            <person name="Varghese N."/>
            <person name="Submissions S."/>
        </authorList>
    </citation>
    <scope>NUCLEOTIDE SEQUENCE [LARGE SCALE GENOMIC DNA]</scope>
    <source>
        <strain evidence="10">DSM 15518</strain>
    </source>
</reference>
<organism evidence="9 10">
    <name type="scientific">Tepidibacter formicigenes DSM 15518</name>
    <dbReference type="NCBI Taxonomy" id="1123349"/>
    <lineage>
        <taxon>Bacteria</taxon>
        <taxon>Bacillati</taxon>
        <taxon>Bacillota</taxon>
        <taxon>Clostridia</taxon>
        <taxon>Peptostreptococcales</taxon>
        <taxon>Peptostreptococcaceae</taxon>
        <taxon>Tepidibacter</taxon>
    </lineage>
</organism>